<protein>
    <recommendedName>
        <fullName evidence="3">CYTH domain-containing protein</fullName>
    </recommendedName>
</protein>
<comment type="caution">
    <text evidence="1">The sequence shown here is derived from an EMBL/GenBank/DDBJ whole genome shotgun (WGS) entry which is preliminary data.</text>
</comment>
<gene>
    <name evidence="1" type="ORF">ACFPZF_34660</name>
</gene>
<proteinExistence type="predicted"/>
<keyword evidence="2" id="KW-1185">Reference proteome</keyword>
<dbReference type="Gene3D" id="2.40.320.10">
    <property type="entry name" value="Hypothetical Protein Pfu-838710-001"/>
    <property type="match status" value="1"/>
</dbReference>
<name>A0ABW0VNI2_9ACTN</name>
<dbReference type="SUPFAM" id="SSF55154">
    <property type="entry name" value="CYTH-like phosphatases"/>
    <property type="match status" value="1"/>
</dbReference>
<dbReference type="InterPro" id="IPR033469">
    <property type="entry name" value="CYTH-like_dom_sf"/>
</dbReference>
<evidence type="ECO:0000313" key="2">
    <source>
        <dbReference type="Proteomes" id="UP001596066"/>
    </source>
</evidence>
<dbReference type="EMBL" id="JBHSOC010000101">
    <property type="protein sequence ID" value="MFC5646469.1"/>
    <property type="molecule type" value="Genomic_DNA"/>
</dbReference>
<dbReference type="RefSeq" id="WP_346146588.1">
    <property type="nucleotide sequence ID" value="NZ_BAAAUA010000028.1"/>
</dbReference>
<sequence>MSRELPQEGKYARIERERRFLLAAPPDPARVVAERRITDRYLAGTRLRLRRVEEIGEGGEGGEVVYKLTQKLPSGQDGHVQGLITNLYLSPEEYRVLAALPAAELRKTRLAVPPFGVDVFGPPLAGLVLAEAEFDDEEQAEAFRVPAEVAAEVLAEVTDDPVFRGGALAWDGPEPVRERLAAYGLTVGERT</sequence>
<evidence type="ECO:0000313" key="1">
    <source>
        <dbReference type="EMBL" id="MFC5646469.1"/>
    </source>
</evidence>
<organism evidence="1 2">
    <name type="scientific">Kitasatospora cinereorecta</name>
    <dbReference type="NCBI Taxonomy" id="285560"/>
    <lineage>
        <taxon>Bacteria</taxon>
        <taxon>Bacillati</taxon>
        <taxon>Actinomycetota</taxon>
        <taxon>Actinomycetes</taxon>
        <taxon>Kitasatosporales</taxon>
        <taxon>Streptomycetaceae</taxon>
        <taxon>Kitasatospora</taxon>
    </lineage>
</organism>
<dbReference type="Proteomes" id="UP001596066">
    <property type="component" value="Unassembled WGS sequence"/>
</dbReference>
<accession>A0ABW0VNI2</accession>
<evidence type="ECO:0008006" key="3">
    <source>
        <dbReference type="Google" id="ProtNLM"/>
    </source>
</evidence>
<reference evidence="2" key="1">
    <citation type="journal article" date="2019" name="Int. J. Syst. Evol. Microbiol.">
        <title>The Global Catalogue of Microorganisms (GCM) 10K type strain sequencing project: providing services to taxonomists for standard genome sequencing and annotation.</title>
        <authorList>
            <consortium name="The Broad Institute Genomics Platform"/>
            <consortium name="The Broad Institute Genome Sequencing Center for Infectious Disease"/>
            <person name="Wu L."/>
            <person name="Ma J."/>
        </authorList>
    </citation>
    <scope>NUCLEOTIDE SEQUENCE [LARGE SCALE GENOMIC DNA]</scope>
    <source>
        <strain evidence="2">CGMCC 4.1622</strain>
    </source>
</reference>